<gene>
    <name evidence="4" type="ORF">METZ01_LOCUS48310</name>
</gene>
<keyword evidence="3" id="KW-0560">Oxidoreductase</keyword>
<dbReference type="AlphaFoldDB" id="A0A381RUC3"/>
<dbReference type="EMBL" id="UINC01002326">
    <property type="protein sequence ID" value="SUZ95456.1"/>
    <property type="molecule type" value="Genomic_DNA"/>
</dbReference>
<reference evidence="4" key="1">
    <citation type="submission" date="2018-05" db="EMBL/GenBank/DDBJ databases">
        <authorList>
            <person name="Lanie J.A."/>
            <person name="Ng W.-L."/>
            <person name="Kazmierczak K.M."/>
            <person name="Andrzejewski T.M."/>
            <person name="Davidsen T.M."/>
            <person name="Wayne K.J."/>
            <person name="Tettelin H."/>
            <person name="Glass J.I."/>
            <person name="Rusch D."/>
            <person name="Podicherti R."/>
            <person name="Tsui H.-C.T."/>
            <person name="Winkler M.E."/>
        </authorList>
    </citation>
    <scope>NUCLEOTIDE SEQUENCE</scope>
</reference>
<dbReference type="PANTHER" id="PTHR32332:SF31">
    <property type="entry name" value="2-NITROPROPANE DIOXYGENASE FAMILY, PUTATIVE (AFU_ORTHOLOGUE AFUA_2G09850)-RELATED"/>
    <property type="match status" value="1"/>
</dbReference>
<dbReference type="InterPro" id="IPR004136">
    <property type="entry name" value="NMO"/>
</dbReference>
<dbReference type="Pfam" id="PF03060">
    <property type="entry name" value="NMO"/>
    <property type="match status" value="2"/>
</dbReference>
<evidence type="ECO:0000256" key="1">
    <source>
        <dbReference type="ARBA" id="ARBA00022630"/>
    </source>
</evidence>
<dbReference type="SUPFAM" id="SSF51412">
    <property type="entry name" value="Inosine monophosphate dehydrogenase (IMPDH)"/>
    <property type="match status" value="1"/>
</dbReference>
<organism evidence="4">
    <name type="scientific">marine metagenome</name>
    <dbReference type="NCBI Taxonomy" id="408172"/>
    <lineage>
        <taxon>unclassified sequences</taxon>
        <taxon>metagenomes</taxon>
        <taxon>ecological metagenomes</taxon>
    </lineage>
</organism>
<evidence type="ECO:0000256" key="2">
    <source>
        <dbReference type="ARBA" id="ARBA00022643"/>
    </source>
</evidence>
<dbReference type="CDD" id="cd04730">
    <property type="entry name" value="NPD_like"/>
    <property type="match status" value="1"/>
</dbReference>
<name>A0A381RUC3_9ZZZZ</name>
<evidence type="ECO:0000256" key="3">
    <source>
        <dbReference type="ARBA" id="ARBA00023002"/>
    </source>
</evidence>
<dbReference type="PANTHER" id="PTHR32332">
    <property type="entry name" value="2-NITROPROPANE DIOXYGENASE"/>
    <property type="match status" value="1"/>
</dbReference>
<keyword evidence="1" id="KW-0285">Flavoprotein</keyword>
<protein>
    <submittedName>
        <fullName evidence="4">Uncharacterized protein</fullName>
    </submittedName>
</protein>
<accession>A0A381RUC3</accession>
<keyword evidence="2" id="KW-0288">FMN</keyword>
<dbReference type="Gene3D" id="3.20.20.70">
    <property type="entry name" value="Aldolase class I"/>
    <property type="match status" value="1"/>
</dbReference>
<dbReference type="GO" id="GO:0018580">
    <property type="term" value="F:nitronate monooxygenase activity"/>
    <property type="evidence" value="ECO:0007669"/>
    <property type="project" value="InterPro"/>
</dbReference>
<dbReference type="InterPro" id="IPR013785">
    <property type="entry name" value="Aldolase_TIM"/>
</dbReference>
<sequence length="324" mass="34147">MIRTALTDFLQIKYPIFNAPMATSATAELAGAVSGSGGFGMLGMGSTVPDPEWLEFQIKRVREITDNPFGVGFITSVDGIGELVEVAIRNKVDLIGHSFSDPSPYIADAKNAGIKVLQQVQTVEQAIHASEKGVDLLVAQGADGGGHIGHIGTISITPAVVDACPGIPVLAAGGIVDGRGVAAALALGASGVWVGSRFVASNEWFGPAWAKQALTEVGADDTVNTKSYDLATDAPFPFHIGHRVIRNKFTDQWHQNYEKLLEHKEDLKTDIALAQKNADLTVAPVNAGSGSGPIKSIDKVSEIICNMMNETEYILKTLGGGLQN</sequence>
<evidence type="ECO:0000313" key="4">
    <source>
        <dbReference type="EMBL" id="SUZ95456.1"/>
    </source>
</evidence>
<proteinExistence type="predicted"/>